<evidence type="ECO:0000313" key="1">
    <source>
        <dbReference type="EMBL" id="BDS10218.1"/>
    </source>
</evidence>
<accession>A0A915YBU9</accession>
<gene>
    <name evidence="1" type="ORF">AsAng_0009260</name>
</gene>
<keyword evidence="2" id="KW-1185">Reference proteome</keyword>
<organism evidence="1 2">
    <name type="scientific">Aureispira anguillae</name>
    <dbReference type="NCBI Taxonomy" id="2864201"/>
    <lineage>
        <taxon>Bacteria</taxon>
        <taxon>Pseudomonadati</taxon>
        <taxon>Bacteroidota</taxon>
        <taxon>Saprospiria</taxon>
        <taxon>Saprospirales</taxon>
        <taxon>Saprospiraceae</taxon>
        <taxon>Aureispira</taxon>
    </lineage>
</organism>
<dbReference type="AlphaFoldDB" id="A0A915YBU9"/>
<name>A0A915YBU9_9BACT</name>
<dbReference type="Proteomes" id="UP001060919">
    <property type="component" value="Chromosome"/>
</dbReference>
<proteinExistence type="predicted"/>
<reference evidence="1" key="1">
    <citation type="submission" date="2022-09" db="EMBL/GenBank/DDBJ databases">
        <title>Aureispira anguillicida sp. nov., isolated from Leptocephalus of Japanese eel Anguilla japonica.</title>
        <authorList>
            <person name="Yuasa K."/>
            <person name="Mekata T."/>
            <person name="Ikunari K."/>
        </authorList>
    </citation>
    <scope>NUCLEOTIDE SEQUENCE</scope>
    <source>
        <strain evidence="1">EL160426</strain>
    </source>
</reference>
<evidence type="ECO:0000313" key="2">
    <source>
        <dbReference type="Proteomes" id="UP001060919"/>
    </source>
</evidence>
<sequence>MVNISINFVNFILHNQLSHSGNLIQHKCSFLFIVFELILRPFSFFYKKEKNFSIKRAFLAPKHSQTIPVGLLKWSMMNRFNISGHAHKRAN</sequence>
<protein>
    <submittedName>
        <fullName evidence="1">Uncharacterized protein</fullName>
    </submittedName>
</protein>
<dbReference type="EMBL" id="AP026867">
    <property type="protein sequence ID" value="BDS10218.1"/>
    <property type="molecule type" value="Genomic_DNA"/>
</dbReference>
<dbReference type="KEGG" id="aup:AsAng_0009260"/>